<dbReference type="GO" id="GO:0006508">
    <property type="term" value="P:proteolysis"/>
    <property type="evidence" value="ECO:0007669"/>
    <property type="project" value="InterPro"/>
</dbReference>
<dbReference type="GO" id="GO:0019748">
    <property type="term" value="P:secondary metabolic process"/>
    <property type="evidence" value="ECO:0007669"/>
    <property type="project" value="TreeGrafter"/>
</dbReference>
<dbReference type="Gene3D" id="3.40.50.12670">
    <property type="match status" value="1"/>
</dbReference>
<dbReference type="InterPro" id="IPR033124">
    <property type="entry name" value="Ser_caboxypep_his_AS"/>
</dbReference>
<evidence type="ECO:0000256" key="3">
    <source>
        <dbReference type="ARBA" id="ARBA00023180"/>
    </source>
</evidence>
<dbReference type="OMA" id="GIQPWIN"/>
<dbReference type="InterPro" id="IPR001563">
    <property type="entry name" value="Peptidase_S10"/>
</dbReference>
<feature type="chain" id="PRO_5002877274" evidence="4">
    <location>
        <begin position="27"/>
        <end position="505"/>
    </location>
</feature>
<keyword evidence="3" id="KW-0325">Glycoprotein</keyword>
<dbReference type="GO" id="GO:0016747">
    <property type="term" value="F:acyltransferase activity, transferring groups other than amino-acyl groups"/>
    <property type="evidence" value="ECO:0007669"/>
    <property type="project" value="TreeGrafter"/>
</dbReference>
<organism evidence="5">
    <name type="scientific">Picea sitchensis</name>
    <name type="common">Sitka spruce</name>
    <name type="synonym">Pinus sitchensis</name>
    <dbReference type="NCBI Taxonomy" id="3332"/>
    <lineage>
        <taxon>Eukaryota</taxon>
        <taxon>Viridiplantae</taxon>
        <taxon>Streptophyta</taxon>
        <taxon>Embryophyta</taxon>
        <taxon>Tracheophyta</taxon>
        <taxon>Spermatophyta</taxon>
        <taxon>Pinopsida</taxon>
        <taxon>Pinidae</taxon>
        <taxon>Conifers I</taxon>
        <taxon>Pinales</taxon>
        <taxon>Pinaceae</taxon>
        <taxon>Picea</taxon>
    </lineage>
</organism>
<dbReference type="FunFam" id="3.40.50.1820:FF:000072">
    <property type="entry name" value="Serine carboxypeptidase-like 19"/>
    <property type="match status" value="1"/>
</dbReference>
<sequence length="505" mass="57145">MSSQRKFMKFVVNLFIAHIIISLISSVQLNCNGAPASARVKYFPGYHGNLNSEIYAGYVTVGEVNGIELFYYFVKSERNPAKDPLLLWLTGGPGCSSFTGFAYELGPMSFDLNNNSGNLPTLISNPHSWTKVSNIIFLDSPVGTGFSYSNTTTDYVTGDFKSVSDIHTFLIKWFEAFPEFLSNPIYVGGDSYSGMVVPLVVHEIANGNEAGIKPTLNLKGYLVGNGGTDEAFDNAQVPFAHGKGLISDELYQAVKETCNNSYLYSTNASCLSNLLAMWKDLIGINTAHILDPICFPISKKQESLSSQKILTKRYEKLEVFDQLLESRRRMSSHGWFTKSSEDGYLTVQLQLGYQDRPCPTVDKYQLSYIWAKNPYVRKAIHAQSEEITGEWKRCTPRFKYNYDVRSVIEYHRNLTRKGYRALIYSGDHDLIVPFIGTQAWIRSLNYTIVDDWRPWWVDRQVAGYTRLYDNNLTFATVKGGGHTAPEYKPRQTFVMFKQWTSGEPL</sequence>
<dbReference type="MEROPS" id="S10.018"/>
<evidence type="ECO:0000256" key="1">
    <source>
        <dbReference type="ARBA" id="ARBA00009431"/>
    </source>
</evidence>
<accession>B8LL22</accession>
<dbReference type="AlphaFoldDB" id="B8LL22"/>
<evidence type="ECO:0000256" key="4">
    <source>
        <dbReference type="SAM" id="SignalP"/>
    </source>
</evidence>
<evidence type="ECO:0000313" key="5">
    <source>
        <dbReference type="EMBL" id="ABR16352.1"/>
    </source>
</evidence>
<dbReference type="GO" id="GO:0004185">
    <property type="term" value="F:serine-type carboxypeptidase activity"/>
    <property type="evidence" value="ECO:0007669"/>
    <property type="project" value="InterPro"/>
</dbReference>
<keyword evidence="2 4" id="KW-0732">Signal</keyword>
<dbReference type="PROSITE" id="PS00560">
    <property type="entry name" value="CARBOXYPEPT_SER_HIS"/>
    <property type="match status" value="1"/>
</dbReference>
<dbReference type="EMBL" id="EF676448">
    <property type="protein sequence ID" value="ABR16352.1"/>
    <property type="molecule type" value="mRNA"/>
</dbReference>
<dbReference type="InterPro" id="IPR029058">
    <property type="entry name" value="AB_hydrolase_fold"/>
</dbReference>
<name>B8LL22_PICSI</name>
<proteinExistence type="evidence at transcript level"/>
<feature type="signal peptide" evidence="4">
    <location>
        <begin position="1"/>
        <end position="26"/>
    </location>
</feature>
<dbReference type="Pfam" id="PF00450">
    <property type="entry name" value="Peptidase_S10"/>
    <property type="match status" value="1"/>
</dbReference>
<dbReference type="SUPFAM" id="SSF53474">
    <property type="entry name" value="alpha/beta-Hydrolases"/>
    <property type="match status" value="1"/>
</dbReference>
<dbReference type="PANTHER" id="PTHR11802">
    <property type="entry name" value="SERINE PROTEASE FAMILY S10 SERINE CARBOXYPEPTIDASE"/>
    <property type="match status" value="1"/>
</dbReference>
<dbReference type="PRINTS" id="PR00724">
    <property type="entry name" value="CRBOXYPTASEC"/>
</dbReference>
<dbReference type="PANTHER" id="PTHR11802:SF29">
    <property type="entry name" value="SERINE CARBOXYPEPTIDASE-LIKE 19"/>
    <property type="match status" value="1"/>
</dbReference>
<dbReference type="Gene3D" id="3.40.50.1820">
    <property type="entry name" value="alpha/beta hydrolase"/>
    <property type="match status" value="1"/>
</dbReference>
<protein>
    <submittedName>
        <fullName evidence="5">Uncharacterized protein</fullName>
    </submittedName>
</protein>
<evidence type="ECO:0000256" key="2">
    <source>
        <dbReference type="ARBA" id="ARBA00022729"/>
    </source>
</evidence>
<dbReference type="FunFam" id="3.40.50.12670:FF:000001">
    <property type="entry name" value="Carboxypeptidase"/>
    <property type="match status" value="1"/>
</dbReference>
<reference evidence="5" key="1">
    <citation type="submission" date="2007-06" db="EMBL/GenBank/DDBJ databases">
        <title>Full length cDNA sequences from Sitka Spruce (Picea sitchensis).</title>
        <authorList>
            <person name="Ralph S.G."/>
            <person name="Chun H.E."/>
            <person name="Liao N."/>
            <person name="Ali J."/>
            <person name="Reid K."/>
            <person name="Kolosova N."/>
            <person name="Cooper N."/>
            <person name="Cullis C."/>
            <person name="Jancsik S."/>
            <person name="Moore R."/>
            <person name="Mayo M."/>
            <person name="Wagner S."/>
            <person name="Holt R.A."/>
            <person name="Jones S.J.M."/>
            <person name="Marra M.A."/>
            <person name="Ritland C.E."/>
            <person name="Ritland K."/>
            <person name="Bohlmann J."/>
        </authorList>
    </citation>
    <scope>NUCLEOTIDE SEQUENCE</scope>
    <source>
        <tissue evidence="5">Green portion of the leader tissue</tissue>
    </source>
</reference>
<comment type="similarity">
    <text evidence="1">Belongs to the peptidase S10 family.</text>
</comment>